<gene>
    <name evidence="1" type="ORF">MANT1106_LOCUS1307</name>
</gene>
<sequence>MATNAVRQLRAADGNLQLAEADAAKGNMLVKQRYIDAMVTKAAVEKYITEATTGHTIEIKHTAIEDTAGLSAQRKSYTDARNFYNESTQLMAQYRTEFQEAQAATAIARAAYSAEKTAADSATKAADAAAIAMDAFQKSIKKPDEVGEEEISGGIYRAQKMAQVAANATRAEVEAMNRVQREADFKAEWQSKVGLQKTARETMAAEVRRNAGLSVKSNQAQKIFVDAAHVAAVGSSVSAEAQKKAKQRLDDAYVAQAGAEVSLDAAHADAQRLARIVAVRRIERDSQKAASEAAEAARALHVAMYDVAQKETRVELSKEDANRDASIASLQATFDAAELKAANARRIALQIKADAMADGIRLEAISAATDRVRVVNTIPSATAFELADGEVGMDGTDSSGATATGVGTDGVQSNAAAAVLGVAATAATGDAPSMTGARNAVASMGSASVSASATPDGVHRFLKTFNLLMMGDGTDKSIVMSMCNRMLQPEKRTGPWASFPMRTEEFPRNMRPYICKEGFGAGSQCMLAPEQSCCAEGGAECCMEGSVGNAAMHCANPGNSHTHVGLANHFGLSGDASLIFDADVMNETQGFDLPFSTGARLESAFASFTEMLAADVGAREKPLVVTLQSMLWDVYRFSLGQVQPERCPACDKTPEAMFQNFEEKLAALTMHVQNFTKVGRTGPTCLVLRTQFATHPAPAFGLPDWLSKMNAIIIRVGKHLGVPVFRYDHAIEAYNRAGNKWVDVFADTGRGADMLYHPAPATAEAVMATFVEEIEQGLCDIGAR</sequence>
<protein>
    <submittedName>
        <fullName evidence="1">Uncharacterized protein</fullName>
    </submittedName>
</protein>
<evidence type="ECO:0000313" key="1">
    <source>
        <dbReference type="EMBL" id="CAD8698626.1"/>
    </source>
</evidence>
<proteinExistence type="predicted"/>
<accession>A0A7S0S7M9</accession>
<reference evidence="1" key="1">
    <citation type="submission" date="2021-01" db="EMBL/GenBank/DDBJ databases">
        <authorList>
            <person name="Corre E."/>
            <person name="Pelletier E."/>
            <person name="Niang G."/>
            <person name="Scheremetjew M."/>
            <person name="Finn R."/>
            <person name="Kale V."/>
            <person name="Holt S."/>
            <person name="Cochrane G."/>
            <person name="Meng A."/>
            <person name="Brown T."/>
            <person name="Cohen L."/>
        </authorList>
    </citation>
    <scope>NUCLEOTIDE SEQUENCE</scope>
    <source>
        <strain evidence="1">SL-175</strain>
    </source>
</reference>
<name>A0A7S0S7M9_9CHLO</name>
<dbReference type="AlphaFoldDB" id="A0A7S0S7M9"/>
<dbReference type="EMBL" id="HBFC01002544">
    <property type="protein sequence ID" value="CAD8698626.1"/>
    <property type="molecule type" value="Transcribed_RNA"/>
</dbReference>
<organism evidence="1">
    <name type="scientific">Mantoniella antarctica</name>
    <dbReference type="NCBI Taxonomy" id="81844"/>
    <lineage>
        <taxon>Eukaryota</taxon>
        <taxon>Viridiplantae</taxon>
        <taxon>Chlorophyta</taxon>
        <taxon>Mamiellophyceae</taxon>
        <taxon>Mamiellales</taxon>
        <taxon>Mamiellaceae</taxon>
        <taxon>Mantoniella</taxon>
    </lineage>
</organism>